<name>A0ABP9FKK7_9GAMM</name>
<evidence type="ECO:0000313" key="2">
    <source>
        <dbReference type="Proteomes" id="UP001499988"/>
    </source>
</evidence>
<evidence type="ECO:0000313" key="1">
    <source>
        <dbReference type="EMBL" id="GAA4900108.1"/>
    </source>
</evidence>
<dbReference type="Proteomes" id="UP001499988">
    <property type="component" value="Unassembled WGS sequence"/>
</dbReference>
<evidence type="ECO:0008006" key="3">
    <source>
        <dbReference type="Google" id="ProtNLM"/>
    </source>
</evidence>
<accession>A0ABP9FKK7</accession>
<keyword evidence="2" id="KW-1185">Reference proteome</keyword>
<gene>
    <name evidence="1" type="ORF">GCM10023333_37440</name>
</gene>
<reference evidence="2" key="1">
    <citation type="journal article" date="2019" name="Int. J. Syst. Evol. Microbiol.">
        <title>The Global Catalogue of Microorganisms (GCM) 10K type strain sequencing project: providing services to taxonomists for standard genome sequencing and annotation.</title>
        <authorList>
            <consortium name="The Broad Institute Genomics Platform"/>
            <consortium name="The Broad Institute Genome Sequencing Center for Infectious Disease"/>
            <person name="Wu L."/>
            <person name="Ma J."/>
        </authorList>
    </citation>
    <scope>NUCLEOTIDE SEQUENCE [LARGE SCALE GENOMIC DNA]</scope>
    <source>
        <strain evidence="2">JCM 18401</strain>
    </source>
</reference>
<sequence length="316" mass="36174">MPPIDKEAAPLESQYLGQWYLADSPGEAFISLGKEAMVLYQWTETGCFQADPYTYLQSYGDGFNARHIDGSDTTYSALELIDENTLEITQEGETLQFWKDEQFYMDTEGCDNKTITVQLELAEIPRQLKINRAATDDHYVELRMGLELDINHDGMASVGDLDMLIQHVKRPDNAEAFIDYEDLAAHVWHIGFSLFRDGDEPVKVITRSRFEGSIELTGNTLTLTFNQQHHPLLSWLDEQTPIRASTMLYYPEPQTESVWNGAIDGPWNWSSDLHHDNLPDEGYQAIDYLRTQRDPEGDQEGESRWVDILAVDVRLD</sequence>
<protein>
    <recommendedName>
        <fullName evidence="3">Lipocalin-like domain-containing protein</fullName>
    </recommendedName>
</protein>
<comment type="caution">
    <text evidence="1">The sequence shown here is derived from an EMBL/GenBank/DDBJ whole genome shotgun (WGS) entry which is preliminary data.</text>
</comment>
<proteinExistence type="predicted"/>
<dbReference type="EMBL" id="BAABJZ010000102">
    <property type="protein sequence ID" value="GAA4900108.1"/>
    <property type="molecule type" value="Genomic_DNA"/>
</dbReference>
<organism evidence="1 2">
    <name type="scientific">Ferrimonas pelagia</name>
    <dbReference type="NCBI Taxonomy" id="1177826"/>
    <lineage>
        <taxon>Bacteria</taxon>
        <taxon>Pseudomonadati</taxon>
        <taxon>Pseudomonadota</taxon>
        <taxon>Gammaproteobacteria</taxon>
        <taxon>Alteromonadales</taxon>
        <taxon>Ferrimonadaceae</taxon>
        <taxon>Ferrimonas</taxon>
    </lineage>
</organism>